<feature type="compositionally biased region" description="Low complexity" evidence="3">
    <location>
        <begin position="354"/>
        <end position="364"/>
    </location>
</feature>
<sequence>MSLLTKKFTRGSLKRASGGGTSLTNESGDPSKAELNQLEMSRARNKSMQNQNVLNKQRRHRSLSRDPSSRYHSVTGAVRKAPNFSHPNDDCSQAYNEAELLTQMSSLTEPTWAPSDLGRSDINSTHHRQNQPIQRSRTGNYNNGRRQSRSQYYNPRGHQHRATITISTGKDRKERKVLLLDSRNENEENNGPKHNESSHGARDHSDGNYGYHERASVRTEGIEVHRIERDESREDREDTTTNVDHLPTLQTRDSDLRDDIPHNNDSLSTPRIGPISSRARSRTRREGDGNSVSRTRGRSGRSSSDCKSLNRSSSLSSRRSTQSARTGLTAPTISKVSTMTTSSSASIFSRKSTTENPRTTSETTISSTKNRSSSVPKTMSDSKRKQRTLSVPPLAQKSKEMQRSGNDAIKNSGQNDKIVSAKQTSSEFNNEFFDSILDTCSTMEDATTFSSQSQLRSHAISSRSPGVSPLDSPPTPSSAIEAARISLRPRLRRSSSNRSVSSAQSESMLSSASSRQRETSFGRIIQEPLRPPSVTPTSPTLTRYASRTHKLAQDAHAKRIHKQKQQKRQEEERVEKQRQKKVEEKLRRKEARAASLAILSDGEEPQHTTINTLLYDFLIFHLLLLLSFPRYLLSFLWSQTFSKKWSARRKTVLVTGASSPLASETARQFAAAGANIILVSHSAISSADDLDWLVEECQELGCSKVQSYSADLSNSVSAELTLRQAAKDFNDTFDVVILNGENKSHGCLFEEIVDVHQIDKMVKENTTGCMMTLHFALKHIPKTSDSRIVILSSTSGLVASPYKSVYGATQHALKGFCDSIRMELNNNYTERRAPKICYASFPDLVGQYIHHPDADSHMLRMGAGNPPMKTRSWAAIPLQQAVHDLLEAVSSGQRDFGSPRHVQAWRCFQAVAPRWADFSVFRHIQRTQYRPIVANESTQTRTGRKGSGVPLSNKTWT</sequence>
<comment type="similarity">
    <text evidence="1">Belongs to the short-chain dehydrogenases/reductases (SDR) family.</text>
</comment>
<keyword evidence="2" id="KW-0560">Oxidoreductase</keyword>
<dbReference type="CDD" id="cd05233">
    <property type="entry name" value="SDR_c"/>
    <property type="match status" value="1"/>
</dbReference>
<feature type="region of interest" description="Disordered" evidence="3">
    <location>
        <begin position="1"/>
        <end position="91"/>
    </location>
</feature>
<evidence type="ECO:0000256" key="3">
    <source>
        <dbReference type="SAM" id="MobiDB-lite"/>
    </source>
</evidence>
<dbReference type="InterPro" id="IPR036291">
    <property type="entry name" value="NAD(P)-bd_dom_sf"/>
</dbReference>
<dbReference type="EMBL" id="HBIX01019441">
    <property type="protein sequence ID" value="CAE0721032.1"/>
    <property type="molecule type" value="Transcribed_RNA"/>
</dbReference>
<dbReference type="GO" id="GO:0016491">
    <property type="term" value="F:oxidoreductase activity"/>
    <property type="evidence" value="ECO:0007669"/>
    <property type="project" value="UniProtKB-KW"/>
</dbReference>
<feature type="compositionally biased region" description="Polar residues" evidence="3">
    <location>
        <begin position="130"/>
        <end position="153"/>
    </location>
</feature>
<dbReference type="Pfam" id="PF00106">
    <property type="entry name" value="adh_short"/>
    <property type="match status" value="1"/>
</dbReference>
<name>A0A7S4ELN1_9STRA</name>
<dbReference type="SUPFAM" id="SSF51735">
    <property type="entry name" value="NAD(P)-binding Rossmann-fold domains"/>
    <property type="match status" value="1"/>
</dbReference>
<dbReference type="PANTHER" id="PTHR44196:SF1">
    <property type="entry name" value="DEHYDROGENASE_REDUCTASE SDR FAMILY MEMBER 7B"/>
    <property type="match status" value="1"/>
</dbReference>
<feature type="region of interest" description="Disordered" evidence="3">
    <location>
        <begin position="935"/>
        <end position="957"/>
    </location>
</feature>
<feature type="compositionally biased region" description="Basic and acidic residues" evidence="3">
    <location>
        <begin position="169"/>
        <end position="239"/>
    </location>
</feature>
<accession>A0A7S4ELN1</accession>
<feature type="compositionally biased region" description="Low complexity" evidence="3">
    <location>
        <begin position="496"/>
        <end position="514"/>
    </location>
</feature>
<gene>
    <name evidence="4" type="ORF">PAUS00366_LOCUS13787</name>
</gene>
<feature type="region of interest" description="Disordered" evidence="3">
    <location>
        <begin position="448"/>
        <end position="586"/>
    </location>
</feature>
<feature type="compositionally biased region" description="Polar residues" evidence="3">
    <location>
        <begin position="329"/>
        <end position="351"/>
    </location>
</feature>
<evidence type="ECO:0000313" key="4">
    <source>
        <dbReference type="EMBL" id="CAE0721032.1"/>
    </source>
</evidence>
<feature type="compositionally biased region" description="Polar residues" evidence="3">
    <location>
        <begin position="403"/>
        <end position="416"/>
    </location>
</feature>
<evidence type="ECO:0000256" key="2">
    <source>
        <dbReference type="ARBA" id="ARBA00023002"/>
    </source>
</evidence>
<feature type="compositionally biased region" description="Polar residues" evidence="3">
    <location>
        <begin position="448"/>
        <end position="465"/>
    </location>
</feature>
<protein>
    <submittedName>
        <fullName evidence="4">Uncharacterized protein</fullName>
    </submittedName>
</protein>
<feature type="compositionally biased region" description="Low complexity" evidence="3">
    <location>
        <begin position="300"/>
        <end position="325"/>
    </location>
</feature>
<feature type="compositionally biased region" description="Polar residues" evidence="3">
    <location>
        <begin position="365"/>
        <end position="379"/>
    </location>
</feature>
<proteinExistence type="inferred from homology"/>
<evidence type="ECO:0000256" key="1">
    <source>
        <dbReference type="ARBA" id="ARBA00006484"/>
    </source>
</evidence>
<dbReference type="PANTHER" id="PTHR44196">
    <property type="entry name" value="DEHYDROGENASE/REDUCTASE SDR FAMILY MEMBER 7B"/>
    <property type="match status" value="1"/>
</dbReference>
<feature type="compositionally biased region" description="Basic and acidic residues" evidence="3">
    <location>
        <begin position="567"/>
        <end position="586"/>
    </location>
</feature>
<reference evidence="4" key="1">
    <citation type="submission" date="2021-01" db="EMBL/GenBank/DDBJ databases">
        <authorList>
            <person name="Corre E."/>
            <person name="Pelletier E."/>
            <person name="Niang G."/>
            <person name="Scheremetjew M."/>
            <person name="Finn R."/>
            <person name="Kale V."/>
            <person name="Holt S."/>
            <person name="Cochrane G."/>
            <person name="Meng A."/>
            <person name="Brown T."/>
            <person name="Cohen L."/>
        </authorList>
    </citation>
    <scope>NUCLEOTIDE SEQUENCE</scope>
    <source>
        <strain evidence="4">10249 10 AB</strain>
    </source>
</reference>
<feature type="compositionally biased region" description="Basic and acidic residues" evidence="3">
    <location>
        <begin position="252"/>
        <end position="262"/>
    </location>
</feature>
<dbReference type="GO" id="GO:0016020">
    <property type="term" value="C:membrane"/>
    <property type="evidence" value="ECO:0007669"/>
    <property type="project" value="TreeGrafter"/>
</dbReference>
<dbReference type="InterPro" id="IPR002347">
    <property type="entry name" value="SDR_fam"/>
</dbReference>
<dbReference type="Gene3D" id="3.40.50.720">
    <property type="entry name" value="NAD(P)-binding Rossmann-like Domain"/>
    <property type="match status" value="1"/>
</dbReference>
<feature type="compositionally biased region" description="Polar residues" evidence="3">
    <location>
        <begin position="46"/>
        <end position="55"/>
    </location>
</feature>
<organism evidence="4">
    <name type="scientific">Pseudo-nitzschia australis</name>
    <dbReference type="NCBI Taxonomy" id="44445"/>
    <lineage>
        <taxon>Eukaryota</taxon>
        <taxon>Sar</taxon>
        <taxon>Stramenopiles</taxon>
        <taxon>Ochrophyta</taxon>
        <taxon>Bacillariophyta</taxon>
        <taxon>Bacillariophyceae</taxon>
        <taxon>Bacillariophycidae</taxon>
        <taxon>Bacillariales</taxon>
        <taxon>Bacillariaceae</taxon>
        <taxon>Pseudo-nitzschia</taxon>
    </lineage>
</organism>
<dbReference type="AlphaFoldDB" id="A0A7S4ELN1"/>
<feature type="region of interest" description="Disordered" evidence="3">
    <location>
        <begin position="109"/>
        <end position="416"/>
    </location>
</feature>